<dbReference type="InterPro" id="IPR051532">
    <property type="entry name" value="Ester_Hydrolysis_Enzymes"/>
</dbReference>
<accession>A0A0Q3WPS5</accession>
<dbReference type="STRING" id="157838.AN964_24605"/>
<dbReference type="PANTHER" id="PTHR30383">
    <property type="entry name" value="THIOESTERASE 1/PROTEASE 1/LYSOPHOSPHOLIPASE L1"/>
    <property type="match status" value="1"/>
</dbReference>
<dbReference type="PANTHER" id="PTHR30383:SF5">
    <property type="entry name" value="SGNH HYDROLASE-TYPE ESTERASE DOMAIN-CONTAINING PROTEIN"/>
    <property type="match status" value="1"/>
</dbReference>
<feature type="signal peptide" evidence="1">
    <location>
        <begin position="1"/>
        <end position="20"/>
    </location>
</feature>
<dbReference type="Pfam" id="PF13472">
    <property type="entry name" value="Lipase_GDSL_2"/>
    <property type="match status" value="1"/>
</dbReference>
<dbReference type="SUPFAM" id="SSF52266">
    <property type="entry name" value="SGNH hydrolase"/>
    <property type="match status" value="1"/>
</dbReference>
<dbReference type="AlphaFoldDB" id="A0A0Q3WPS5"/>
<dbReference type="Gene3D" id="3.40.50.1110">
    <property type="entry name" value="SGNH hydrolase"/>
    <property type="match status" value="1"/>
</dbReference>
<organism evidence="3 4">
    <name type="scientific">Heyndrickxia shackletonii</name>
    <dbReference type="NCBI Taxonomy" id="157838"/>
    <lineage>
        <taxon>Bacteria</taxon>
        <taxon>Bacillati</taxon>
        <taxon>Bacillota</taxon>
        <taxon>Bacilli</taxon>
        <taxon>Bacillales</taxon>
        <taxon>Bacillaceae</taxon>
        <taxon>Heyndrickxia</taxon>
    </lineage>
</organism>
<keyword evidence="4" id="KW-1185">Reference proteome</keyword>
<proteinExistence type="predicted"/>
<reference evidence="3 4" key="1">
    <citation type="submission" date="2015-09" db="EMBL/GenBank/DDBJ databases">
        <title>Genome sequencing project for genomic taxonomy and phylogenomics of Bacillus-like bacteria.</title>
        <authorList>
            <person name="Liu B."/>
            <person name="Wang J."/>
            <person name="Zhu Y."/>
            <person name="Liu G."/>
            <person name="Chen Q."/>
            <person name="Chen Z."/>
            <person name="Lan J."/>
            <person name="Che J."/>
            <person name="Ge C."/>
            <person name="Shi H."/>
            <person name="Pan Z."/>
            <person name="Liu X."/>
        </authorList>
    </citation>
    <scope>NUCLEOTIDE SEQUENCE [LARGE SCALE GENOMIC DNA]</scope>
    <source>
        <strain evidence="3 4">LMG 18435</strain>
    </source>
</reference>
<evidence type="ECO:0000313" key="4">
    <source>
        <dbReference type="Proteomes" id="UP000051888"/>
    </source>
</evidence>
<dbReference type="Proteomes" id="UP000051888">
    <property type="component" value="Unassembled WGS sequence"/>
</dbReference>
<dbReference type="InterPro" id="IPR036514">
    <property type="entry name" value="SGNH_hydro_sf"/>
</dbReference>
<sequence length="237" mass="25898">MKTKLMVWLGVLMLVGSLFASTGEAKSVNAKKAFVALGDSITYGYNLDNNNHPSKLAYPSIIAQNTDMRLRNLGVPGMSSGQLLNALRTDNAFRNAVKHADVVSLNIGTNDFLQGLLAGNGDPDVLQTYIDPMLQNLGDIVNEIRSLTDAKIIAYNIFNPFQLGDDGLHYYVDYLLSPINTSIRDVISNTGNSVVFADAFNAFEEKQDRYILPEDNHPTPLGHEILAKIGLEALGLQ</sequence>
<dbReference type="EMBL" id="LJJC01000015">
    <property type="protein sequence ID" value="KQL50804.1"/>
    <property type="molecule type" value="Genomic_DNA"/>
</dbReference>
<dbReference type="GO" id="GO:0004622">
    <property type="term" value="F:phosphatidylcholine lysophospholipase activity"/>
    <property type="evidence" value="ECO:0007669"/>
    <property type="project" value="TreeGrafter"/>
</dbReference>
<comment type="caution">
    <text evidence="3">The sequence shown here is derived from an EMBL/GenBank/DDBJ whole genome shotgun (WGS) entry which is preliminary data.</text>
</comment>
<feature type="domain" description="SGNH hydrolase-type esterase" evidence="2">
    <location>
        <begin position="36"/>
        <end position="225"/>
    </location>
</feature>
<dbReference type="OrthoDB" id="2596050at2"/>
<dbReference type="InterPro" id="IPR013830">
    <property type="entry name" value="SGNH_hydro"/>
</dbReference>
<evidence type="ECO:0000313" key="3">
    <source>
        <dbReference type="EMBL" id="KQL50804.1"/>
    </source>
</evidence>
<dbReference type="PATRIC" id="fig|157838.3.peg.5415"/>
<name>A0A0Q3WPS5_9BACI</name>
<gene>
    <name evidence="3" type="ORF">AN964_24605</name>
</gene>
<feature type="chain" id="PRO_5038835671" description="SGNH hydrolase-type esterase domain-containing protein" evidence="1">
    <location>
        <begin position="21"/>
        <end position="237"/>
    </location>
</feature>
<keyword evidence="1" id="KW-0732">Signal</keyword>
<dbReference type="RefSeq" id="WP_055742411.1">
    <property type="nucleotide sequence ID" value="NZ_JAAIWL010000012.1"/>
</dbReference>
<evidence type="ECO:0000256" key="1">
    <source>
        <dbReference type="SAM" id="SignalP"/>
    </source>
</evidence>
<evidence type="ECO:0000259" key="2">
    <source>
        <dbReference type="Pfam" id="PF13472"/>
    </source>
</evidence>
<protein>
    <recommendedName>
        <fullName evidence="2">SGNH hydrolase-type esterase domain-containing protein</fullName>
    </recommendedName>
</protein>